<proteinExistence type="predicted"/>
<sequence>MSTQQETRETVTDHAEFLAERVWDGFVAHDQRDRMAAVKAFAAVDGSQFQHVDDATARRAAVAYVNALWKKDEVEDTHQTDGEFDRETLDAADWDPVHENFAERARLLGIDEDYADLSATAWRRHKTGGDYWTPIMHAKLLELRVAMGDPEYPRKPRYGQSGFGPEATRYALAVEHHDYRSEDHLEQGKDVMMPYYEAILRAHE</sequence>
<keyword evidence="2" id="KW-1185">Reference proteome</keyword>
<evidence type="ECO:0000313" key="2">
    <source>
        <dbReference type="Proteomes" id="UP000199076"/>
    </source>
</evidence>
<gene>
    <name evidence="1" type="ORF">SAMN05216218_11568</name>
</gene>
<dbReference type="RefSeq" id="WP_092694520.1">
    <property type="nucleotide sequence ID" value="NZ_FNBK01000015.1"/>
</dbReference>
<evidence type="ECO:0000313" key="1">
    <source>
        <dbReference type="EMBL" id="SDG11157.1"/>
    </source>
</evidence>
<dbReference type="AlphaFoldDB" id="A0A1G7RKA5"/>
<dbReference type="EMBL" id="FNBK01000015">
    <property type="protein sequence ID" value="SDG11157.1"/>
    <property type="molecule type" value="Genomic_DNA"/>
</dbReference>
<name>A0A1G7RKA5_9EURY</name>
<accession>A0A1G7RKA5</accession>
<organism evidence="1 2">
    <name type="scientific">Halorientalis regularis</name>
    <dbReference type="NCBI Taxonomy" id="660518"/>
    <lineage>
        <taxon>Archaea</taxon>
        <taxon>Methanobacteriati</taxon>
        <taxon>Methanobacteriota</taxon>
        <taxon>Stenosarchaea group</taxon>
        <taxon>Halobacteria</taxon>
        <taxon>Halobacteriales</taxon>
        <taxon>Haloarculaceae</taxon>
        <taxon>Halorientalis</taxon>
    </lineage>
</organism>
<dbReference type="STRING" id="660518.SAMN05216218_11568"/>
<dbReference type="OrthoDB" id="307042at2157"/>
<reference evidence="2" key="1">
    <citation type="submission" date="2016-10" db="EMBL/GenBank/DDBJ databases">
        <authorList>
            <person name="Varghese N."/>
            <person name="Submissions S."/>
        </authorList>
    </citation>
    <scope>NUCLEOTIDE SEQUENCE [LARGE SCALE GENOMIC DNA]</scope>
    <source>
        <strain evidence="2">IBRC-M 10760</strain>
    </source>
</reference>
<dbReference type="Proteomes" id="UP000199076">
    <property type="component" value="Unassembled WGS sequence"/>
</dbReference>
<protein>
    <submittedName>
        <fullName evidence="1">Uncharacterized protein</fullName>
    </submittedName>
</protein>